<dbReference type="PANTHER" id="PTHR34605">
    <property type="entry name" value="PHAGE_INTEGRASE DOMAIN-CONTAINING PROTEIN"/>
    <property type="match status" value="1"/>
</dbReference>
<evidence type="ECO:0000259" key="3">
    <source>
        <dbReference type="Pfam" id="PF13472"/>
    </source>
</evidence>
<dbReference type="SUPFAM" id="SSF47823">
    <property type="entry name" value="lambda integrase-like, N-terminal domain"/>
    <property type="match status" value="1"/>
</dbReference>
<dbReference type="EMBL" id="CALNXK010000126">
    <property type="protein sequence ID" value="CAH3163631.1"/>
    <property type="molecule type" value="Genomic_DNA"/>
</dbReference>
<dbReference type="Gene3D" id="3.40.50.1110">
    <property type="entry name" value="SGNH hydrolase"/>
    <property type="match status" value="1"/>
</dbReference>
<sequence length="519" mass="56992">MSPKPHVLIMGHSFVRRFELFLSKGIDARVRRDLNLSRSAQITFLGVHGRTVDKLSKFDLHLVRRLQPQIVILEIGSNDLSPPDARNEVVGSKIETLVQHLHAECRVETIVVCQNINRAAGLRDPPSFNDRVALLNQYLSVVLETLPFAVFWHHKGLRQPTVCILCRDGVHLNAKGQYAHYQSYRCAILSAIKLINMMTRRQSRAAPTVPPAPRPQKRAAPATRETHKAKRSKSAARATVSNTDSHPPASEHPSQLVTVPIAGNDAAPALVDIAAIVSEAVLGGLQAAGILPQAQETDGSNTTPAAAVQGSVAAVIQDITTQTLLSASLTKCSKDAYKRSWSLFTRWAQSLLGNKVLCLPLQPAIIVLFVSNLYSHNYASSTVTTGSYLSAIGYAHKLAGVNDPTETAIIRQILKGYRKLAPVRDVRLPITLPILRQLVASFQHTTESAYQFKMFSAMCSIAFFAFLRIGEITVNGSDQSNLIKLNQLSRLMTTQGQVIALQLTIYKYKHSNNGRPFVI</sequence>
<dbReference type="Proteomes" id="UP001159405">
    <property type="component" value="Unassembled WGS sequence"/>
</dbReference>
<evidence type="ECO:0000313" key="4">
    <source>
        <dbReference type="EMBL" id="CAH3163631.1"/>
    </source>
</evidence>
<feature type="domain" description="SGNH hydrolase-type esterase" evidence="3">
    <location>
        <begin position="31"/>
        <end position="177"/>
    </location>
</feature>
<keyword evidence="5" id="KW-1185">Reference proteome</keyword>
<dbReference type="CDD" id="cd00229">
    <property type="entry name" value="SGNH_hydrolase"/>
    <property type="match status" value="1"/>
</dbReference>
<name>A0ABN8QFU8_9CNID</name>
<feature type="region of interest" description="Disordered" evidence="2">
    <location>
        <begin position="202"/>
        <end position="254"/>
    </location>
</feature>
<dbReference type="InterPro" id="IPR052925">
    <property type="entry name" value="Phage_Integrase-like_Recomb"/>
</dbReference>
<evidence type="ECO:0000256" key="1">
    <source>
        <dbReference type="ARBA" id="ARBA00023125"/>
    </source>
</evidence>
<proteinExistence type="predicted"/>
<comment type="caution">
    <text evidence="4">The sequence shown here is derived from an EMBL/GenBank/DDBJ whole genome shotgun (WGS) entry which is preliminary data.</text>
</comment>
<keyword evidence="1" id="KW-0238">DNA-binding</keyword>
<dbReference type="InterPro" id="IPR013830">
    <property type="entry name" value="SGNH_hydro"/>
</dbReference>
<dbReference type="Pfam" id="PF13472">
    <property type="entry name" value="Lipase_GDSL_2"/>
    <property type="match status" value="1"/>
</dbReference>
<dbReference type="InterPro" id="IPR010998">
    <property type="entry name" value="Integrase_recombinase_N"/>
</dbReference>
<protein>
    <recommendedName>
        <fullName evidence="3">SGNH hydrolase-type esterase domain-containing protein</fullName>
    </recommendedName>
</protein>
<organism evidence="4 5">
    <name type="scientific">Porites lobata</name>
    <dbReference type="NCBI Taxonomy" id="104759"/>
    <lineage>
        <taxon>Eukaryota</taxon>
        <taxon>Metazoa</taxon>
        <taxon>Cnidaria</taxon>
        <taxon>Anthozoa</taxon>
        <taxon>Hexacorallia</taxon>
        <taxon>Scleractinia</taxon>
        <taxon>Fungiina</taxon>
        <taxon>Poritidae</taxon>
        <taxon>Porites</taxon>
    </lineage>
</organism>
<feature type="non-terminal residue" evidence="4">
    <location>
        <position position="519"/>
    </location>
</feature>
<reference evidence="4 5" key="1">
    <citation type="submission" date="2022-05" db="EMBL/GenBank/DDBJ databases">
        <authorList>
            <consortium name="Genoscope - CEA"/>
            <person name="William W."/>
        </authorList>
    </citation>
    <scope>NUCLEOTIDE SEQUENCE [LARGE SCALE GENOMIC DNA]</scope>
</reference>
<dbReference type="Gene3D" id="1.10.150.130">
    <property type="match status" value="1"/>
</dbReference>
<evidence type="ECO:0000256" key="2">
    <source>
        <dbReference type="SAM" id="MobiDB-lite"/>
    </source>
</evidence>
<accession>A0ABN8QFU8</accession>
<dbReference type="InterPro" id="IPR036514">
    <property type="entry name" value="SGNH_hydro_sf"/>
</dbReference>
<evidence type="ECO:0000313" key="5">
    <source>
        <dbReference type="Proteomes" id="UP001159405"/>
    </source>
</evidence>
<dbReference type="SUPFAM" id="SSF52266">
    <property type="entry name" value="SGNH hydrolase"/>
    <property type="match status" value="1"/>
</dbReference>
<gene>
    <name evidence="4" type="ORF">PLOB_00005950</name>
</gene>
<dbReference type="PANTHER" id="PTHR34605:SF3">
    <property type="entry name" value="P CELL-TYPE AGGLUTINATION PROTEIN MAP4-LIKE-RELATED"/>
    <property type="match status" value="1"/>
</dbReference>